<dbReference type="GO" id="GO:0004553">
    <property type="term" value="F:hydrolase activity, hydrolyzing O-glycosyl compounds"/>
    <property type="evidence" value="ECO:0007669"/>
    <property type="project" value="InterPro"/>
</dbReference>
<dbReference type="SUPFAM" id="SSF57492">
    <property type="entry name" value="Trefoil"/>
    <property type="match status" value="1"/>
</dbReference>
<dbReference type="GO" id="GO:0016324">
    <property type="term" value="C:apical plasma membrane"/>
    <property type="evidence" value="ECO:0007669"/>
    <property type="project" value="UniProtKB-SubCell"/>
</dbReference>
<evidence type="ECO:0000313" key="13">
    <source>
        <dbReference type="EMBL" id="KAA0150409.1"/>
    </source>
</evidence>
<protein>
    <recommendedName>
        <fullName evidence="8">Maltase</fullName>
    </recommendedName>
</protein>
<dbReference type="InterPro" id="IPR000322">
    <property type="entry name" value="Glyco_hydro_31_TIM"/>
</dbReference>
<comment type="subcellular location">
    <subcellularLocation>
        <location evidence="1">Endomembrane system</location>
    </subcellularLocation>
</comment>
<keyword evidence="6" id="KW-0325">Glycoprotein</keyword>
<evidence type="ECO:0000256" key="5">
    <source>
        <dbReference type="ARBA" id="ARBA00023157"/>
    </source>
</evidence>
<evidence type="ECO:0000256" key="11">
    <source>
        <dbReference type="SAM" id="MobiDB-lite"/>
    </source>
</evidence>
<feature type="domain" description="P-type" evidence="12">
    <location>
        <begin position="1"/>
        <end position="29"/>
    </location>
</feature>
<dbReference type="Pfam" id="PF00088">
    <property type="entry name" value="Trefoil"/>
    <property type="match status" value="2"/>
</dbReference>
<comment type="similarity">
    <text evidence="2 10">Belongs to the glycosyl hydrolase 31 family.</text>
</comment>
<dbReference type="Pfam" id="PF01055">
    <property type="entry name" value="Glyco_hydro_31_2nd"/>
    <property type="match status" value="1"/>
</dbReference>
<dbReference type="SMART" id="SM00018">
    <property type="entry name" value="PD"/>
    <property type="match status" value="1"/>
</dbReference>
<evidence type="ECO:0000256" key="4">
    <source>
        <dbReference type="ARBA" id="ARBA00023136"/>
    </source>
</evidence>
<comment type="caution">
    <text evidence="9">Lacks conserved residue(s) required for the propagation of feature annotation.</text>
</comment>
<sequence length="1010" mass="105916">MAHGCCWDPTSPSAEQGGVAGVPWCFYPTIPAPAPGKCSAVTEAARLDCHPEPNASPSSCTARGCCWDAAAAVASPADGQLRGIAACFFPWTPGLAPAGPPTTTALGFNQTLVWGDADRRGPYGNDPDEVHVAVEYETNTRLRVRMTNPADPDAWDVTPLVRAAPAATRRAPSPLLKAATTETTGAPWGLVVTRPNADGSAADVIFDSTPGAAFGGAVFERQFIELSTALGPNEKLYGLGEHVTPLQLDANSTDGAGQTYTIFSRDRGTPDHAAHGATNLYGQHPVLYRLDPSTGRASAMVLLSSNAMDVVVRPGALTIRVIGGIVDLYLLAGPSPVEVAEQYAELVGKPGMPPYFALGFHLCRWGYDNATYFDSIVKGMAAADMPIDAYWHDIDLFEEHRDFTMDPVRFGEAQMGPIIDGLIEGGVRFGGIVDPAIQCNLAPGQYDVLDSGTAADVWVRNAAGDGYAAKGVWPGPTWFPDWIKPSTQGWWTEQLRTFRNVTRWGFIWLDMNEPAIISDDDGCTVPQSALPLPPQPAAGSAAAADAAAEAAVAAAGAAAPAASGGVRGAGRSGAAGPVSGPGFDPEYPPYLPGRFGGETRLDEKTIPMDSQQVTGPHYDVHSLYGITETRVTAAAMVSVTNERPLIISRSSFPSHSRTGAGHWLGDNTATWHDMAMNVAGVMQFAAFFQVPLVGADTCGFNGPTNEELCTRWMGLSATMAPFYRNHNSIGMPEQAPFVFSAKAQASMRFHMRQRMALLPMWAAAFQRAAARGTPVVRPLWFDWPSAASAGGVDLSAEGTQAIVGPGMMAAPVLEQGATNRSIVFPPAGAWFDWYTGAVVPGTVASNVTRTRVWQSSTYDPSPLFVRAGVALPVQGVARNSTFARKLPFGFAAFLDPTSGFTASGTAFWDDGVSTDSLTTGTYTLTAIKVTSSADGSGSAVVTPSASGAASPPLLGQLTVAGAQGLKPGAPVKATINGQTATATVDGEFLRIDAGSNAVSLNAAMLIEWTA</sequence>
<evidence type="ECO:0000259" key="12">
    <source>
        <dbReference type="PROSITE" id="PS51448"/>
    </source>
</evidence>
<evidence type="ECO:0000256" key="7">
    <source>
        <dbReference type="ARBA" id="ARBA00023295"/>
    </source>
</evidence>
<evidence type="ECO:0000256" key="10">
    <source>
        <dbReference type="RuleBase" id="RU361185"/>
    </source>
</evidence>
<evidence type="ECO:0000256" key="6">
    <source>
        <dbReference type="ARBA" id="ARBA00023180"/>
    </source>
</evidence>
<dbReference type="InterPro" id="IPR025887">
    <property type="entry name" value="Glyco_hydro_31_N_dom"/>
</dbReference>
<feature type="region of interest" description="Disordered" evidence="11">
    <location>
        <begin position="562"/>
        <end position="598"/>
    </location>
</feature>
<name>A0A5A8CCM6_CAFRO</name>
<organism evidence="13 14">
    <name type="scientific">Cafeteria roenbergensis</name>
    <name type="common">Marine flagellate</name>
    <dbReference type="NCBI Taxonomy" id="33653"/>
    <lineage>
        <taxon>Eukaryota</taxon>
        <taxon>Sar</taxon>
        <taxon>Stramenopiles</taxon>
        <taxon>Bigyra</taxon>
        <taxon>Opalozoa</taxon>
        <taxon>Bicosoecida</taxon>
        <taxon>Cafeteriaceae</taxon>
        <taxon>Cafeteria</taxon>
    </lineage>
</organism>
<dbReference type="PROSITE" id="PS00025">
    <property type="entry name" value="P_TREFOIL_1"/>
    <property type="match status" value="1"/>
</dbReference>
<keyword evidence="7 10" id="KW-0326">Glycosidase</keyword>
<proteinExistence type="inferred from homology"/>
<dbReference type="InterPro" id="IPR044913">
    <property type="entry name" value="P_trefoil_dom_sf"/>
</dbReference>
<dbReference type="Gene3D" id="2.60.40.1180">
    <property type="entry name" value="Golgi alpha-mannosidase II"/>
    <property type="match status" value="2"/>
</dbReference>
<dbReference type="PROSITE" id="PS51448">
    <property type="entry name" value="P_TREFOIL_2"/>
    <property type="match status" value="2"/>
</dbReference>
<dbReference type="InterPro" id="IPR013780">
    <property type="entry name" value="Glyco_hydro_b"/>
</dbReference>
<gene>
    <name evidence="13" type="ORF">FNF31_07026</name>
</gene>
<dbReference type="SUPFAM" id="SSF51445">
    <property type="entry name" value="(Trans)glycosidases"/>
    <property type="match status" value="1"/>
</dbReference>
<dbReference type="Pfam" id="PF21365">
    <property type="entry name" value="Glyco_hydro_31_3rd"/>
    <property type="match status" value="1"/>
</dbReference>
<dbReference type="SUPFAM" id="SSF51011">
    <property type="entry name" value="Glycosyl hydrolase domain"/>
    <property type="match status" value="1"/>
</dbReference>
<dbReference type="SUPFAM" id="SSF74650">
    <property type="entry name" value="Galactose mutarotase-like"/>
    <property type="match status" value="1"/>
</dbReference>
<dbReference type="CDD" id="cd14752">
    <property type="entry name" value="GH31_N"/>
    <property type="match status" value="1"/>
</dbReference>
<evidence type="ECO:0000256" key="1">
    <source>
        <dbReference type="ARBA" id="ARBA00004308"/>
    </source>
</evidence>
<dbReference type="InterPro" id="IPR011013">
    <property type="entry name" value="Gal_mutarotase_sf_dom"/>
</dbReference>
<comment type="caution">
    <text evidence="13">The sequence shown here is derived from an EMBL/GenBank/DDBJ whole genome shotgun (WGS) entry which is preliminary data.</text>
</comment>
<dbReference type="AlphaFoldDB" id="A0A5A8CCM6"/>
<evidence type="ECO:0000256" key="9">
    <source>
        <dbReference type="PROSITE-ProRule" id="PRU00779"/>
    </source>
</evidence>
<dbReference type="GO" id="GO:0030246">
    <property type="term" value="F:carbohydrate binding"/>
    <property type="evidence" value="ECO:0007669"/>
    <property type="project" value="InterPro"/>
</dbReference>
<evidence type="ECO:0000256" key="8">
    <source>
        <dbReference type="ARBA" id="ARBA00041343"/>
    </source>
</evidence>
<dbReference type="PANTHER" id="PTHR22762:SF133">
    <property type="entry name" value="P-TYPE DOMAIN-CONTAINING PROTEIN"/>
    <property type="match status" value="1"/>
</dbReference>
<evidence type="ECO:0000256" key="2">
    <source>
        <dbReference type="ARBA" id="ARBA00007806"/>
    </source>
</evidence>
<evidence type="ECO:0000313" key="14">
    <source>
        <dbReference type="Proteomes" id="UP000325113"/>
    </source>
</evidence>
<dbReference type="Gene3D" id="4.10.110.10">
    <property type="entry name" value="Spasmolytic Protein, domain 1"/>
    <property type="match status" value="2"/>
</dbReference>
<dbReference type="Gene3D" id="3.20.20.80">
    <property type="entry name" value="Glycosidases"/>
    <property type="match status" value="2"/>
</dbReference>
<dbReference type="InterPro" id="IPR000519">
    <property type="entry name" value="P_trefoil_dom"/>
</dbReference>
<dbReference type="Proteomes" id="UP000325113">
    <property type="component" value="Unassembled WGS sequence"/>
</dbReference>
<keyword evidence="5" id="KW-1015">Disulfide bond</keyword>
<evidence type="ECO:0000256" key="3">
    <source>
        <dbReference type="ARBA" id="ARBA00022801"/>
    </source>
</evidence>
<keyword evidence="4" id="KW-0472">Membrane</keyword>
<accession>A0A5A8CCM6</accession>
<dbReference type="InterPro" id="IPR048395">
    <property type="entry name" value="Glyco_hydro_31_C"/>
</dbReference>
<dbReference type="Pfam" id="PF13802">
    <property type="entry name" value="Gal_mutarotas_2"/>
    <property type="match status" value="1"/>
</dbReference>
<dbReference type="InterPro" id="IPR030458">
    <property type="entry name" value="Glyco_hydro_31_AS"/>
</dbReference>
<dbReference type="GO" id="GO:0005975">
    <property type="term" value="P:carbohydrate metabolic process"/>
    <property type="evidence" value="ECO:0007669"/>
    <property type="project" value="InterPro"/>
</dbReference>
<dbReference type="EMBL" id="VLTM01000124">
    <property type="protein sequence ID" value="KAA0150409.1"/>
    <property type="molecule type" value="Genomic_DNA"/>
</dbReference>
<dbReference type="PROSITE" id="PS00129">
    <property type="entry name" value="GLYCOSYL_HYDROL_F31_1"/>
    <property type="match status" value="1"/>
</dbReference>
<dbReference type="InterPro" id="IPR017957">
    <property type="entry name" value="P_trefoil_CS"/>
</dbReference>
<feature type="domain" description="P-type" evidence="12">
    <location>
        <begin position="36"/>
        <end position="91"/>
    </location>
</feature>
<reference evidence="13 14" key="1">
    <citation type="submission" date="2019-07" db="EMBL/GenBank/DDBJ databases">
        <title>Genomes of Cafeteria roenbergensis.</title>
        <authorList>
            <person name="Fischer M.G."/>
            <person name="Hackl T."/>
            <person name="Roman M."/>
        </authorList>
    </citation>
    <scope>NUCLEOTIDE SEQUENCE [LARGE SCALE GENOMIC DNA]</scope>
    <source>
        <strain evidence="13 14">Cflag</strain>
    </source>
</reference>
<dbReference type="Gene3D" id="2.60.40.1760">
    <property type="entry name" value="glycosyl hydrolase (family 31)"/>
    <property type="match status" value="1"/>
</dbReference>
<keyword evidence="3 10" id="KW-0378">Hydrolase</keyword>
<dbReference type="CDD" id="cd00111">
    <property type="entry name" value="Trefoil"/>
    <property type="match status" value="2"/>
</dbReference>
<dbReference type="InterPro" id="IPR017853">
    <property type="entry name" value="GH"/>
</dbReference>
<dbReference type="PANTHER" id="PTHR22762">
    <property type="entry name" value="ALPHA-GLUCOSIDASE"/>
    <property type="match status" value="1"/>
</dbReference>